<dbReference type="GO" id="GO:0005783">
    <property type="term" value="C:endoplasmic reticulum"/>
    <property type="evidence" value="ECO:0007669"/>
    <property type="project" value="TreeGrafter"/>
</dbReference>
<dbReference type="InterPro" id="IPR006620">
    <property type="entry name" value="Pro_4_hyd_alph"/>
</dbReference>
<dbReference type="GO" id="GO:0031418">
    <property type="term" value="F:L-ascorbic acid binding"/>
    <property type="evidence" value="ECO:0007669"/>
    <property type="project" value="InterPro"/>
</dbReference>
<organism evidence="7 8">
    <name type="scientific">Fragilariopsis cylindrus CCMP1102</name>
    <dbReference type="NCBI Taxonomy" id="635003"/>
    <lineage>
        <taxon>Eukaryota</taxon>
        <taxon>Sar</taxon>
        <taxon>Stramenopiles</taxon>
        <taxon>Ochrophyta</taxon>
        <taxon>Bacillariophyta</taxon>
        <taxon>Bacillariophyceae</taxon>
        <taxon>Bacillariophycidae</taxon>
        <taxon>Bacillariales</taxon>
        <taxon>Bacillariaceae</taxon>
        <taxon>Fragilariopsis</taxon>
    </lineage>
</organism>
<evidence type="ECO:0000313" key="7">
    <source>
        <dbReference type="EMBL" id="OEU19820.1"/>
    </source>
</evidence>
<evidence type="ECO:0000256" key="5">
    <source>
        <dbReference type="ARBA" id="ARBA00023004"/>
    </source>
</evidence>
<dbReference type="InterPro" id="IPR005123">
    <property type="entry name" value="Oxoglu/Fe-dep_dioxygenase_dom"/>
</dbReference>
<dbReference type="PROSITE" id="PS51471">
    <property type="entry name" value="FE2OG_OXY"/>
    <property type="match status" value="1"/>
</dbReference>
<keyword evidence="2" id="KW-0479">Metal-binding</keyword>
<protein>
    <recommendedName>
        <fullName evidence="6">Fe2OG dioxygenase domain-containing protein</fullName>
    </recommendedName>
</protein>
<evidence type="ECO:0000259" key="6">
    <source>
        <dbReference type="PROSITE" id="PS51471"/>
    </source>
</evidence>
<dbReference type="PANTHER" id="PTHR10869:SF235">
    <property type="entry name" value="PROCOLLAGEN-PROLINE 4-DIOXYGENASE"/>
    <property type="match status" value="1"/>
</dbReference>
<dbReference type="SMART" id="SM00702">
    <property type="entry name" value="P4Hc"/>
    <property type="match status" value="1"/>
</dbReference>
<evidence type="ECO:0000256" key="2">
    <source>
        <dbReference type="ARBA" id="ARBA00022723"/>
    </source>
</evidence>
<dbReference type="Pfam" id="PF13640">
    <property type="entry name" value="2OG-FeII_Oxy_3"/>
    <property type="match status" value="1"/>
</dbReference>
<name>A0A1E7FNS6_9STRA</name>
<dbReference type="FunFam" id="2.60.120.620:FF:000031">
    <property type="entry name" value="Predicted protein"/>
    <property type="match status" value="1"/>
</dbReference>
<keyword evidence="8" id="KW-1185">Reference proteome</keyword>
<comment type="cofactor">
    <cofactor evidence="1">
        <name>L-ascorbate</name>
        <dbReference type="ChEBI" id="CHEBI:38290"/>
    </cofactor>
</comment>
<evidence type="ECO:0000256" key="4">
    <source>
        <dbReference type="ARBA" id="ARBA00023002"/>
    </source>
</evidence>
<dbReference type="Gene3D" id="2.60.120.620">
    <property type="entry name" value="q2cbj1_9rhob like domain"/>
    <property type="match status" value="1"/>
</dbReference>
<feature type="domain" description="Fe2OG dioxygenase" evidence="6">
    <location>
        <begin position="79"/>
        <end position="184"/>
    </location>
</feature>
<sequence>MDNFVNDEEADRLIELGSVEGYVRSTDVGPMKPDGSTEEIVSTGRTSSNAWCSNECINDEFVKAVTGRISNMTQFPEVNSEDLQLLRYGPGQKYERHHDFIEYEVDRQEGVRLLTVYLYLNDVEAGGGTNFPELDLTVMPKRGRVLIWPSVLDDDPNEKDDRTDHQALPVEAGKKYGANAWLHMRDFKNALHRGCA</sequence>
<evidence type="ECO:0000256" key="3">
    <source>
        <dbReference type="ARBA" id="ARBA00022964"/>
    </source>
</evidence>
<dbReference type="InterPro" id="IPR045054">
    <property type="entry name" value="P4HA-like"/>
</dbReference>
<accession>A0A1E7FNS6</accession>
<dbReference type="EMBL" id="KV784355">
    <property type="protein sequence ID" value="OEU19820.1"/>
    <property type="molecule type" value="Genomic_DNA"/>
</dbReference>
<evidence type="ECO:0000256" key="1">
    <source>
        <dbReference type="ARBA" id="ARBA00001961"/>
    </source>
</evidence>
<dbReference type="AlphaFoldDB" id="A0A1E7FNS6"/>
<dbReference type="GO" id="GO:0005506">
    <property type="term" value="F:iron ion binding"/>
    <property type="evidence" value="ECO:0007669"/>
    <property type="project" value="InterPro"/>
</dbReference>
<dbReference type="InParanoid" id="A0A1E7FNS6"/>
<evidence type="ECO:0000313" key="8">
    <source>
        <dbReference type="Proteomes" id="UP000095751"/>
    </source>
</evidence>
<keyword evidence="5" id="KW-0408">Iron</keyword>
<dbReference type="KEGG" id="fcy:FRACYDRAFT_224545"/>
<reference evidence="7 8" key="1">
    <citation type="submission" date="2016-09" db="EMBL/GenBank/DDBJ databases">
        <title>Extensive genetic diversity and differential bi-allelic expression allows diatom success in the polar Southern Ocean.</title>
        <authorList>
            <consortium name="DOE Joint Genome Institute"/>
            <person name="Mock T."/>
            <person name="Otillar R.P."/>
            <person name="Strauss J."/>
            <person name="Dupont C."/>
            <person name="Frickenhaus S."/>
            <person name="Maumus F."/>
            <person name="Mcmullan M."/>
            <person name="Sanges R."/>
            <person name="Schmutz J."/>
            <person name="Toseland A."/>
            <person name="Valas R."/>
            <person name="Veluchamy A."/>
            <person name="Ward B.J."/>
            <person name="Allen A."/>
            <person name="Barry K."/>
            <person name="Falciatore A."/>
            <person name="Ferrante M."/>
            <person name="Fortunato A.E."/>
            <person name="Gloeckner G."/>
            <person name="Gruber A."/>
            <person name="Hipkin R."/>
            <person name="Janech M."/>
            <person name="Kroth P."/>
            <person name="Leese F."/>
            <person name="Lindquist E."/>
            <person name="Lyon B.R."/>
            <person name="Martin J."/>
            <person name="Mayer C."/>
            <person name="Parker M."/>
            <person name="Quesneville H."/>
            <person name="Raymond J."/>
            <person name="Uhlig C."/>
            <person name="Valentin K.U."/>
            <person name="Worden A.Z."/>
            <person name="Armbrust E.V."/>
            <person name="Bowler C."/>
            <person name="Green B."/>
            <person name="Moulton V."/>
            <person name="Van Oosterhout C."/>
            <person name="Grigoriev I."/>
        </authorList>
    </citation>
    <scope>NUCLEOTIDE SEQUENCE [LARGE SCALE GENOMIC DNA]</scope>
    <source>
        <strain evidence="7 8">CCMP1102</strain>
    </source>
</reference>
<dbReference type="PANTHER" id="PTHR10869">
    <property type="entry name" value="PROLYL 4-HYDROXYLASE ALPHA SUBUNIT"/>
    <property type="match status" value="1"/>
</dbReference>
<gene>
    <name evidence="7" type="ORF">FRACYDRAFT_224545</name>
</gene>
<dbReference type="Proteomes" id="UP000095751">
    <property type="component" value="Unassembled WGS sequence"/>
</dbReference>
<dbReference type="OrthoDB" id="10259408at2759"/>
<keyword evidence="3" id="KW-0223">Dioxygenase</keyword>
<proteinExistence type="predicted"/>
<dbReference type="GO" id="GO:0004656">
    <property type="term" value="F:procollagen-proline 4-dioxygenase activity"/>
    <property type="evidence" value="ECO:0007669"/>
    <property type="project" value="TreeGrafter"/>
</dbReference>
<dbReference type="InterPro" id="IPR044862">
    <property type="entry name" value="Pro_4_hyd_alph_FE2OG_OXY"/>
</dbReference>
<keyword evidence="4" id="KW-0560">Oxidoreductase</keyword>